<evidence type="ECO:0000313" key="2">
    <source>
        <dbReference type="WBParaSite" id="PS1159_v2.g5778.t1"/>
    </source>
</evidence>
<name>A0AC35GIW4_9BILA</name>
<accession>A0AC35GIW4</accession>
<proteinExistence type="predicted"/>
<organism evidence="1 2">
    <name type="scientific">Panagrolaimus sp. PS1159</name>
    <dbReference type="NCBI Taxonomy" id="55785"/>
    <lineage>
        <taxon>Eukaryota</taxon>
        <taxon>Metazoa</taxon>
        <taxon>Ecdysozoa</taxon>
        <taxon>Nematoda</taxon>
        <taxon>Chromadorea</taxon>
        <taxon>Rhabditida</taxon>
        <taxon>Tylenchina</taxon>
        <taxon>Panagrolaimomorpha</taxon>
        <taxon>Panagrolaimoidea</taxon>
        <taxon>Panagrolaimidae</taxon>
        <taxon>Panagrolaimus</taxon>
    </lineage>
</organism>
<dbReference type="Proteomes" id="UP000887580">
    <property type="component" value="Unplaced"/>
</dbReference>
<dbReference type="WBParaSite" id="PS1159_v2.g5778.t1">
    <property type="protein sequence ID" value="PS1159_v2.g5778.t1"/>
    <property type="gene ID" value="PS1159_v2.g5778"/>
</dbReference>
<sequence>MSSKFDNREVFNIPERYKSEKETKFIGRQGIVCKAFDNKTKRNVAIKKLTMAFEDIDSAKRAYREIDCLQQTDHLN</sequence>
<protein>
    <submittedName>
        <fullName evidence="2">Protein kinase domain-containing protein</fullName>
    </submittedName>
</protein>
<reference evidence="2" key="1">
    <citation type="submission" date="2022-11" db="UniProtKB">
        <authorList>
            <consortium name="WormBaseParasite"/>
        </authorList>
    </citation>
    <scope>IDENTIFICATION</scope>
</reference>
<evidence type="ECO:0000313" key="1">
    <source>
        <dbReference type="Proteomes" id="UP000887580"/>
    </source>
</evidence>